<comment type="caution">
    <text evidence="3">The sequence shown here is derived from an EMBL/GenBank/DDBJ whole genome shotgun (WGS) entry which is preliminary data.</text>
</comment>
<dbReference type="GO" id="GO:0035612">
    <property type="term" value="F:AP-2 adaptor complex binding"/>
    <property type="evidence" value="ECO:0007669"/>
    <property type="project" value="TreeGrafter"/>
</dbReference>
<accession>A0AA40LIK3</accession>
<organism evidence="3 4">
    <name type="scientific">Cnephaeus nilssonii</name>
    <name type="common">Northern bat</name>
    <name type="synonym">Eptesicus nilssonii</name>
    <dbReference type="NCBI Taxonomy" id="3371016"/>
    <lineage>
        <taxon>Eukaryota</taxon>
        <taxon>Metazoa</taxon>
        <taxon>Chordata</taxon>
        <taxon>Craniata</taxon>
        <taxon>Vertebrata</taxon>
        <taxon>Euteleostomi</taxon>
        <taxon>Mammalia</taxon>
        <taxon>Eutheria</taxon>
        <taxon>Laurasiatheria</taxon>
        <taxon>Chiroptera</taxon>
        <taxon>Yangochiroptera</taxon>
        <taxon>Vespertilionidae</taxon>
        <taxon>Cnephaeus</taxon>
    </lineage>
</organism>
<protein>
    <submittedName>
        <fullName evidence="3">Uncharacterized protein</fullName>
    </submittedName>
</protein>
<evidence type="ECO:0000256" key="1">
    <source>
        <dbReference type="ARBA" id="ARBA00022553"/>
    </source>
</evidence>
<evidence type="ECO:0000313" key="3">
    <source>
        <dbReference type="EMBL" id="KAK1332999.1"/>
    </source>
</evidence>
<dbReference type="GO" id="GO:0098793">
    <property type="term" value="C:presynapse"/>
    <property type="evidence" value="ECO:0007669"/>
    <property type="project" value="TreeGrafter"/>
</dbReference>
<gene>
    <name evidence="3" type="ORF">QTO34_006531</name>
</gene>
<reference evidence="3" key="1">
    <citation type="submission" date="2023-06" db="EMBL/GenBank/DDBJ databases">
        <title>Reference genome for the Northern bat (Eptesicus nilssonii), a most northern bat species.</title>
        <authorList>
            <person name="Laine V.N."/>
            <person name="Pulliainen A.T."/>
            <person name="Lilley T.M."/>
        </authorList>
    </citation>
    <scope>NUCLEOTIDE SEQUENCE</scope>
    <source>
        <strain evidence="3">BLF_Eptnil</strain>
        <tissue evidence="3">Kidney</tissue>
    </source>
</reference>
<dbReference type="Proteomes" id="UP001177744">
    <property type="component" value="Unassembled WGS sequence"/>
</dbReference>
<name>A0AA40LIK3_CNENI</name>
<evidence type="ECO:0000313" key="4">
    <source>
        <dbReference type="Proteomes" id="UP001177744"/>
    </source>
</evidence>
<dbReference type="AlphaFoldDB" id="A0AA40LIK3"/>
<dbReference type="InterPro" id="IPR051744">
    <property type="entry name" value="AP2_assoc_SerThr_kinase"/>
</dbReference>
<dbReference type="PANTHER" id="PTHR47907">
    <property type="entry name" value="PROTEIN KINASE DOMAIN-CONTAINING PROTEIN"/>
    <property type="match status" value="1"/>
</dbReference>
<keyword evidence="1" id="KW-0597">Phosphoprotein</keyword>
<sequence length="91" mass="9962">MSPESGEKLIEGLKSPDTSLLLPDLLPMTDPFGSTSDAVIEKADVAVESLIPGLEPPVPQRLPSQTESVTSNRTGFFHWWQIPSTFLIKEL</sequence>
<dbReference type="PANTHER" id="PTHR47907:SF3">
    <property type="entry name" value="AP2-ASSOCIATED PROTEIN KINASE 1"/>
    <property type="match status" value="1"/>
</dbReference>
<keyword evidence="4" id="KW-1185">Reference proteome</keyword>
<keyword evidence="2" id="KW-0007">Acetylation</keyword>
<proteinExistence type="predicted"/>
<dbReference type="EMBL" id="JAULJE010000017">
    <property type="protein sequence ID" value="KAK1332999.1"/>
    <property type="molecule type" value="Genomic_DNA"/>
</dbReference>
<dbReference type="GO" id="GO:0004674">
    <property type="term" value="F:protein serine/threonine kinase activity"/>
    <property type="evidence" value="ECO:0007669"/>
    <property type="project" value="TreeGrafter"/>
</dbReference>
<evidence type="ECO:0000256" key="2">
    <source>
        <dbReference type="ARBA" id="ARBA00022990"/>
    </source>
</evidence>
<dbReference type="GO" id="GO:2000369">
    <property type="term" value="P:regulation of clathrin-dependent endocytosis"/>
    <property type="evidence" value="ECO:0007669"/>
    <property type="project" value="TreeGrafter"/>
</dbReference>